<gene>
    <name evidence="5" type="ORF">BOW52_09745</name>
</gene>
<sequence>MQYLITGGGIIGMMTAMMLRQQGADVTLIDRQLAGRESTWAGGGIVSPLYPWRYSESVTRLASRSQELYPELTDYLLETSGIDPEYLISGMLTIAPDEEQDALRWATENGKQLSRISKQEINELEPEFAPDTESAIWMPDVAQVRNPRIAKSLRETIIRLGVELLEEHELHGLVTDSGKVTGVETSKGILNADNIILCTGAWTAQLVSLFSDLIPVIEPVRGQMILFKTVPDLIKHITLWEDRYAIPRKDGRILFGSTVEYSGFVKQTTEDAEAELYDVVTGRYPVLKEYEVELQWAGLRPGSPSGVPYIARHPEYENLYINAGHFRNGVVLAPASCELMLKLLAGTAEELESGDYRLEAERS</sequence>
<accession>A0A1T2KYW4</accession>
<dbReference type="InterPro" id="IPR006076">
    <property type="entry name" value="FAD-dep_OxRdtase"/>
</dbReference>
<dbReference type="SUPFAM" id="SSF54373">
    <property type="entry name" value="FAD-linked reductases, C-terminal domain"/>
    <property type="match status" value="1"/>
</dbReference>
<dbReference type="OrthoDB" id="9805337at2"/>
<protein>
    <submittedName>
        <fullName evidence="5">Glycine oxidase ThiO</fullName>
    </submittedName>
</protein>
<evidence type="ECO:0000256" key="2">
    <source>
        <dbReference type="ARBA" id="ARBA00022977"/>
    </source>
</evidence>
<reference evidence="5 6" key="1">
    <citation type="submission" date="2016-11" db="EMBL/GenBank/DDBJ databases">
        <title>Mixed transmission modes and dynamic genome evolution in an obligate animal-bacterial symbiosis.</title>
        <authorList>
            <person name="Russell S.L."/>
            <person name="Corbett-Detig R.B."/>
            <person name="Cavanaugh C.M."/>
        </authorList>
    </citation>
    <scope>NUCLEOTIDE SEQUENCE [LARGE SCALE GENOMIC DNA]</scope>
    <source>
        <strain evidence="5">Sp-SM6</strain>
    </source>
</reference>
<comment type="pathway">
    <text evidence="1">Cofactor biosynthesis; thiamine diphosphate biosynthesis.</text>
</comment>
<dbReference type="GO" id="GO:0050660">
    <property type="term" value="F:flavin adenine dinucleotide binding"/>
    <property type="evidence" value="ECO:0007669"/>
    <property type="project" value="InterPro"/>
</dbReference>
<dbReference type="GO" id="GO:0016491">
    <property type="term" value="F:oxidoreductase activity"/>
    <property type="evidence" value="ECO:0007669"/>
    <property type="project" value="UniProtKB-KW"/>
</dbReference>
<dbReference type="GO" id="GO:0005737">
    <property type="term" value="C:cytoplasm"/>
    <property type="evidence" value="ECO:0007669"/>
    <property type="project" value="TreeGrafter"/>
</dbReference>
<comment type="caution">
    <text evidence="5">The sequence shown here is derived from an EMBL/GenBank/DDBJ whole genome shotgun (WGS) entry which is preliminary data.</text>
</comment>
<keyword evidence="6" id="KW-1185">Reference proteome</keyword>
<evidence type="ECO:0000313" key="6">
    <source>
        <dbReference type="Proteomes" id="UP000190198"/>
    </source>
</evidence>
<dbReference type="RefSeq" id="WP_078477541.1">
    <property type="nucleotide sequence ID" value="NZ_MPRK01000244.1"/>
</dbReference>
<dbReference type="SUPFAM" id="SSF51905">
    <property type="entry name" value="FAD/NAD(P)-binding domain"/>
    <property type="match status" value="1"/>
</dbReference>
<dbReference type="GO" id="GO:0009228">
    <property type="term" value="P:thiamine biosynthetic process"/>
    <property type="evidence" value="ECO:0007669"/>
    <property type="project" value="UniProtKB-KW"/>
</dbReference>
<dbReference type="InterPro" id="IPR012727">
    <property type="entry name" value="Gly_oxidase_ThiO"/>
</dbReference>
<proteinExistence type="predicted"/>
<feature type="domain" description="FAD dependent oxidoreductase" evidence="4">
    <location>
        <begin position="3"/>
        <end position="340"/>
    </location>
</feature>
<evidence type="ECO:0000256" key="1">
    <source>
        <dbReference type="ARBA" id="ARBA00004948"/>
    </source>
</evidence>
<keyword evidence="3" id="KW-0560">Oxidoreductase</keyword>
<evidence type="ECO:0000259" key="4">
    <source>
        <dbReference type="Pfam" id="PF01266"/>
    </source>
</evidence>
<dbReference type="GO" id="GO:0009229">
    <property type="term" value="P:thiamine diphosphate biosynthetic process"/>
    <property type="evidence" value="ECO:0007669"/>
    <property type="project" value="UniProtKB-UniPathway"/>
</dbReference>
<dbReference type="PANTHER" id="PTHR13847:SF289">
    <property type="entry name" value="GLYCINE OXIDASE"/>
    <property type="match status" value="1"/>
</dbReference>
<dbReference type="Proteomes" id="UP000190198">
    <property type="component" value="Unassembled WGS sequence"/>
</dbReference>
<dbReference type="PANTHER" id="PTHR13847">
    <property type="entry name" value="SARCOSINE DEHYDROGENASE-RELATED"/>
    <property type="match status" value="1"/>
</dbReference>
<dbReference type="Pfam" id="PF01266">
    <property type="entry name" value="DAO"/>
    <property type="match status" value="1"/>
</dbReference>
<evidence type="ECO:0000313" key="5">
    <source>
        <dbReference type="EMBL" id="OOZ37974.1"/>
    </source>
</evidence>
<dbReference type="UniPathway" id="UPA00060"/>
<dbReference type="NCBIfam" id="TIGR02352">
    <property type="entry name" value="thiamin_ThiO"/>
    <property type="match status" value="1"/>
</dbReference>
<name>A0A1T2KYW4_9GAMM</name>
<dbReference type="Gene3D" id="3.30.9.10">
    <property type="entry name" value="D-Amino Acid Oxidase, subunit A, domain 2"/>
    <property type="match status" value="1"/>
</dbReference>
<evidence type="ECO:0000256" key="3">
    <source>
        <dbReference type="ARBA" id="ARBA00023002"/>
    </source>
</evidence>
<dbReference type="AlphaFoldDB" id="A0A1T2KYW4"/>
<dbReference type="InterPro" id="IPR036188">
    <property type="entry name" value="FAD/NAD-bd_sf"/>
</dbReference>
<organism evidence="5 6">
    <name type="scientific">Solemya elarraichensis gill symbiont</name>
    <dbReference type="NCBI Taxonomy" id="1918949"/>
    <lineage>
        <taxon>Bacteria</taxon>
        <taxon>Pseudomonadati</taxon>
        <taxon>Pseudomonadota</taxon>
        <taxon>Gammaproteobacteria</taxon>
        <taxon>sulfur-oxidizing symbionts</taxon>
    </lineage>
</organism>
<dbReference type="EMBL" id="MPRK01000244">
    <property type="protein sequence ID" value="OOZ37974.1"/>
    <property type="molecule type" value="Genomic_DNA"/>
</dbReference>
<keyword evidence="2" id="KW-0784">Thiamine biosynthesis</keyword>
<dbReference type="Gene3D" id="3.50.50.60">
    <property type="entry name" value="FAD/NAD(P)-binding domain"/>
    <property type="match status" value="1"/>
</dbReference>